<dbReference type="InterPro" id="IPR029033">
    <property type="entry name" value="His_PPase_superfam"/>
</dbReference>
<organism evidence="1 2">
    <name type="scientific">Caballeronia choica</name>
    <dbReference type="NCBI Taxonomy" id="326476"/>
    <lineage>
        <taxon>Bacteria</taxon>
        <taxon>Pseudomonadati</taxon>
        <taxon>Pseudomonadota</taxon>
        <taxon>Betaproteobacteria</taxon>
        <taxon>Burkholderiales</taxon>
        <taxon>Burkholderiaceae</taxon>
        <taxon>Caballeronia</taxon>
    </lineage>
</organism>
<dbReference type="Proteomes" id="UP000054770">
    <property type="component" value="Unassembled WGS sequence"/>
</dbReference>
<comment type="caution">
    <text evidence="1">The sequence shown here is derived from an EMBL/GenBank/DDBJ whole genome shotgun (WGS) entry which is preliminary data.</text>
</comment>
<reference evidence="1" key="1">
    <citation type="submission" date="2016-01" db="EMBL/GenBank/DDBJ databases">
        <authorList>
            <person name="Peeters C."/>
        </authorList>
    </citation>
    <scope>NUCLEOTIDE SEQUENCE [LARGE SCALE GENOMIC DNA]</scope>
    <source>
        <strain evidence="1">LMG 22940</strain>
    </source>
</reference>
<accession>A0A158K441</accession>
<evidence type="ECO:0000313" key="2">
    <source>
        <dbReference type="Proteomes" id="UP000054770"/>
    </source>
</evidence>
<evidence type="ECO:0000313" key="1">
    <source>
        <dbReference type="EMBL" id="SAL75735.1"/>
    </source>
</evidence>
<dbReference type="Pfam" id="PF00300">
    <property type="entry name" value="His_Phos_1"/>
    <property type="match status" value="1"/>
</dbReference>
<sequence>MIDGKVKHRTTIHTMTTELTLLCHAATHAMKAGRFPSGDDPIDAAACAHLAARFGGTQRHVVTSPARAARETAACFDASPAIDRSFDDLNYGHWRGRAIRDVHDEDPQGLAAWLSEPASAPHGGESLEALAARVMAALDRYTHGGPYVIVTHAILVKVALARVLNAPLASVYAMDFEPLSSLVLTRGETIWRLRVNAG</sequence>
<dbReference type="InterPro" id="IPR013078">
    <property type="entry name" value="His_Pase_superF_clade-1"/>
</dbReference>
<gene>
    <name evidence="1" type="ORF">AWB68_04827</name>
</gene>
<dbReference type="EMBL" id="FCON02000062">
    <property type="protein sequence ID" value="SAL75735.1"/>
    <property type="molecule type" value="Genomic_DNA"/>
</dbReference>
<proteinExistence type="predicted"/>
<dbReference type="SUPFAM" id="SSF53254">
    <property type="entry name" value="Phosphoglycerate mutase-like"/>
    <property type="match status" value="1"/>
</dbReference>
<protein>
    <submittedName>
        <fullName evidence="1">Phosphoglycerate/bisphosphoglycerate mutase</fullName>
    </submittedName>
</protein>
<dbReference type="AlphaFoldDB" id="A0A158K441"/>
<dbReference type="Gene3D" id="3.40.50.1240">
    <property type="entry name" value="Phosphoglycerate mutase-like"/>
    <property type="match status" value="1"/>
</dbReference>
<dbReference type="SMART" id="SM00855">
    <property type="entry name" value="PGAM"/>
    <property type="match status" value="1"/>
</dbReference>
<keyword evidence="2" id="KW-1185">Reference proteome</keyword>
<name>A0A158K441_9BURK</name>